<comment type="caution">
    <text evidence="8">The sequence shown here is derived from an EMBL/GenBank/DDBJ whole genome shotgun (WGS) entry which is preliminary data.</text>
</comment>
<reference evidence="8" key="1">
    <citation type="journal article" date="2023" name="Mol. Biol. Evol.">
        <title>Third-Generation Sequencing Reveals the Adaptive Role of the Epigenome in Three Deep-Sea Polychaetes.</title>
        <authorList>
            <person name="Perez M."/>
            <person name="Aroh O."/>
            <person name="Sun Y."/>
            <person name="Lan Y."/>
            <person name="Juniper S.K."/>
            <person name="Young C.R."/>
            <person name="Angers B."/>
            <person name="Qian P.Y."/>
        </authorList>
    </citation>
    <scope>NUCLEOTIDE SEQUENCE</scope>
    <source>
        <strain evidence="8">P08H-3</strain>
    </source>
</reference>
<dbReference type="GO" id="GO:0035591">
    <property type="term" value="F:signaling adaptor activity"/>
    <property type="evidence" value="ECO:0007669"/>
    <property type="project" value="TreeGrafter"/>
</dbReference>
<gene>
    <name evidence="8" type="ORF">LSH36_175g03010</name>
</gene>
<organism evidence="8 9">
    <name type="scientific">Paralvinella palmiformis</name>
    <dbReference type="NCBI Taxonomy" id="53620"/>
    <lineage>
        <taxon>Eukaryota</taxon>
        <taxon>Metazoa</taxon>
        <taxon>Spiralia</taxon>
        <taxon>Lophotrochozoa</taxon>
        <taxon>Annelida</taxon>
        <taxon>Polychaeta</taxon>
        <taxon>Sedentaria</taxon>
        <taxon>Canalipalpata</taxon>
        <taxon>Terebellida</taxon>
        <taxon>Terebelliformia</taxon>
        <taxon>Alvinellidae</taxon>
        <taxon>Paralvinella</taxon>
    </lineage>
</organism>
<dbReference type="InterPro" id="IPR036860">
    <property type="entry name" value="SH2_dom_sf"/>
</dbReference>
<feature type="region of interest" description="Disordered" evidence="5">
    <location>
        <begin position="183"/>
        <end position="213"/>
    </location>
</feature>
<dbReference type="SMART" id="SM00326">
    <property type="entry name" value="SH3"/>
    <property type="match status" value="2"/>
</dbReference>
<feature type="compositionally biased region" description="Polar residues" evidence="5">
    <location>
        <begin position="183"/>
        <end position="192"/>
    </location>
</feature>
<evidence type="ECO:0000256" key="3">
    <source>
        <dbReference type="PROSITE-ProRule" id="PRU00191"/>
    </source>
</evidence>
<dbReference type="InterPro" id="IPR001452">
    <property type="entry name" value="SH3_domain"/>
</dbReference>
<keyword evidence="2 3" id="KW-0727">SH2 domain</keyword>
<dbReference type="PRINTS" id="PR00452">
    <property type="entry name" value="SH3DOMAIN"/>
</dbReference>
<dbReference type="PANTHER" id="PTHR19969">
    <property type="entry name" value="SH2-SH3 ADAPTOR PROTEIN-RELATED"/>
    <property type="match status" value="1"/>
</dbReference>
<dbReference type="Gene3D" id="3.30.505.10">
    <property type="entry name" value="SH2 domain"/>
    <property type="match status" value="1"/>
</dbReference>
<sequence>MTSGDAVGRVADPVAANRFISVHRDNIWYFDVNRGEANDILNAQPDSGTFLVRPSNTLRGDLVLCVKEDSKVSHYIINRIQVAGKIVFRIGDQEFSDVHQLLLFYKTHYLDSTPLRKPAPHQKYMAKYDFAGRDDDDLPFKKGEVLIILAKDEDQWWTAQNSKGAKGSVPVPYIVPYNSSTMSSPVISQQQRPNTEINSTPNPNTSPSVPVNGLQRKLPAKARVIRQRVPCAYDNKAIRLEVGDIVTVTAMNVNGQWEGEVNGRQGFFPFNYIEFINEEEETDNQS</sequence>
<dbReference type="PRINTS" id="PR00401">
    <property type="entry name" value="SH2DOMAIN"/>
</dbReference>
<dbReference type="InterPro" id="IPR051184">
    <property type="entry name" value="Tyrosine-phos_adapter"/>
</dbReference>
<protein>
    <recommendedName>
        <fullName evidence="10">Adapter molecule Crk</fullName>
    </recommendedName>
</protein>
<dbReference type="PROSITE" id="PS50002">
    <property type="entry name" value="SH3"/>
    <property type="match status" value="2"/>
</dbReference>
<dbReference type="GO" id="GO:0005737">
    <property type="term" value="C:cytoplasm"/>
    <property type="evidence" value="ECO:0007669"/>
    <property type="project" value="TreeGrafter"/>
</dbReference>
<dbReference type="AlphaFoldDB" id="A0AAD9JS50"/>
<keyword evidence="9" id="KW-1185">Reference proteome</keyword>
<dbReference type="EMBL" id="JAODUP010000175">
    <property type="protein sequence ID" value="KAK2158174.1"/>
    <property type="molecule type" value="Genomic_DNA"/>
</dbReference>
<feature type="domain" description="SH3" evidence="7">
    <location>
        <begin position="217"/>
        <end position="278"/>
    </location>
</feature>
<dbReference type="Pfam" id="PF07653">
    <property type="entry name" value="SH3_2"/>
    <property type="match status" value="1"/>
</dbReference>
<feature type="compositionally biased region" description="Low complexity" evidence="5">
    <location>
        <begin position="193"/>
        <end position="212"/>
    </location>
</feature>
<evidence type="ECO:0008006" key="10">
    <source>
        <dbReference type="Google" id="ProtNLM"/>
    </source>
</evidence>
<dbReference type="Proteomes" id="UP001208570">
    <property type="component" value="Unassembled WGS sequence"/>
</dbReference>
<accession>A0AAD9JS50</accession>
<dbReference type="SUPFAM" id="SSF55550">
    <property type="entry name" value="SH2 domain"/>
    <property type="match status" value="1"/>
</dbReference>
<dbReference type="InterPro" id="IPR036028">
    <property type="entry name" value="SH3-like_dom_sf"/>
</dbReference>
<evidence type="ECO:0000313" key="8">
    <source>
        <dbReference type="EMBL" id="KAK2158174.1"/>
    </source>
</evidence>
<dbReference type="GO" id="GO:0030971">
    <property type="term" value="F:receptor tyrosine kinase binding"/>
    <property type="evidence" value="ECO:0007669"/>
    <property type="project" value="TreeGrafter"/>
</dbReference>
<evidence type="ECO:0000256" key="1">
    <source>
        <dbReference type="ARBA" id="ARBA00022443"/>
    </source>
</evidence>
<dbReference type="SMART" id="SM00252">
    <property type="entry name" value="SH2"/>
    <property type="match status" value="1"/>
</dbReference>
<dbReference type="PANTHER" id="PTHR19969:SF5">
    <property type="entry name" value="CRK-LIKE PROTEIN"/>
    <property type="match status" value="1"/>
</dbReference>
<name>A0AAD9JS50_9ANNE</name>
<dbReference type="Pfam" id="PF00018">
    <property type="entry name" value="SH3_1"/>
    <property type="match status" value="1"/>
</dbReference>
<dbReference type="GO" id="GO:0007167">
    <property type="term" value="P:enzyme-linked receptor protein signaling pathway"/>
    <property type="evidence" value="ECO:0007669"/>
    <property type="project" value="TreeGrafter"/>
</dbReference>
<dbReference type="Pfam" id="PF00017">
    <property type="entry name" value="SH2"/>
    <property type="match status" value="1"/>
</dbReference>
<dbReference type="GO" id="GO:0016477">
    <property type="term" value="P:cell migration"/>
    <property type="evidence" value="ECO:0007669"/>
    <property type="project" value="TreeGrafter"/>
</dbReference>
<feature type="domain" description="SH3" evidence="7">
    <location>
        <begin position="119"/>
        <end position="179"/>
    </location>
</feature>
<evidence type="ECO:0000256" key="5">
    <source>
        <dbReference type="SAM" id="MobiDB-lite"/>
    </source>
</evidence>
<evidence type="ECO:0000313" key="9">
    <source>
        <dbReference type="Proteomes" id="UP001208570"/>
    </source>
</evidence>
<dbReference type="InterPro" id="IPR000980">
    <property type="entry name" value="SH2"/>
</dbReference>
<evidence type="ECO:0000256" key="4">
    <source>
        <dbReference type="PROSITE-ProRule" id="PRU00192"/>
    </source>
</evidence>
<evidence type="ECO:0000259" key="6">
    <source>
        <dbReference type="PROSITE" id="PS50001"/>
    </source>
</evidence>
<dbReference type="Gene3D" id="2.30.30.40">
    <property type="entry name" value="SH3 Domains"/>
    <property type="match status" value="2"/>
</dbReference>
<keyword evidence="1 4" id="KW-0728">SH3 domain</keyword>
<evidence type="ECO:0000256" key="2">
    <source>
        <dbReference type="ARBA" id="ARBA00022999"/>
    </source>
</evidence>
<dbReference type="SUPFAM" id="SSF50044">
    <property type="entry name" value="SH3-domain"/>
    <property type="match status" value="2"/>
</dbReference>
<feature type="domain" description="SH2" evidence="6">
    <location>
        <begin position="27"/>
        <end position="119"/>
    </location>
</feature>
<proteinExistence type="predicted"/>
<dbReference type="PROSITE" id="PS50001">
    <property type="entry name" value="SH2"/>
    <property type="match status" value="1"/>
</dbReference>
<evidence type="ECO:0000259" key="7">
    <source>
        <dbReference type="PROSITE" id="PS50002"/>
    </source>
</evidence>